<protein>
    <recommendedName>
        <fullName evidence="4">GRIP domain-containing protein</fullName>
    </recommendedName>
</protein>
<name>A0A7R9BIM8_9CRUS</name>
<feature type="compositionally biased region" description="Acidic residues" evidence="2">
    <location>
        <begin position="253"/>
        <end position="262"/>
    </location>
</feature>
<dbReference type="AlphaFoldDB" id="A0A7R9BIM8"/>
<gene>
    <name evidence="5" type="ORF">NMOB1V02_LOCUS3848</name>
</gene>
<dbReference type="EMBL" id="OA882582">
    <property type="protein sequence ID" value="CAD7276070.1"/>
    <property type="molecule type" value="Genomic_DNA"/>
</dbReference>
<keyword evidence="3" id="KW-0472">Membrane</keyword>
<dbReference type="OrthoDB" id="5807119at2759"/>
<feature type="coiled-coil region" evidence="1">
    <location>
        <begin position="210"/>
        <end position="244"/>
    </location>
</feature>
<feature type="coiled-coil region" evidence="1">
    <location>
        <begin position="452"/>
        <end position="479"/>
    </location>
</feature>
<evidence type="ECO:0000256" key="1">
    <source>
        <dbReference type="SAM" id="Coils"/>
    </source>
</evidence>
<sequence>MAEELICKANEQLEDLLLLSRDENDESQQQLTTTTTKKCFSGRGSCCSIGDGGDDDDVGGNKKNHCVSGISAGVIGSRTIIGGVVNKSRIPKLSVRNAGGGGTITSSSSMILDQVDCDDETRGVNQVSSASAAGRHRLSVIRPRLFDRVPSCSEYSENGSTSSWMRGGGVLGGTSGGGGGRKQGYVVHQCDNLRGRDGAAGDPGEYLTPTQRASRTIRQLKAQLKKLNEEVVRRRTEVSQLTQEIVKLRSFTAEDDDEDDEKSDSSTKKNKKKKKKKKRKKTTPSLKHLLPDLTCFNCGFVLTLTSPPASDATLSSPDASGGGCGGGLLSNLGRHTPAAVDDDDDDFFVSFEVVEGKLRDCEAEWGKKLAQAVADKSVEMEALRARHNDKVEDLLDKLEQSQNEQARLWQLVQENKDGPPKETMDSDVQTDVVIDTVELQVNQEGELERKDNEEQVKLKQDLEAALTELDKLKASADDDGADEPCDISSSLFMTCICAIILMCFGFLAYYSYGCWGQAMSSAKGSLVSVDAAKSLWILALRKSLREFTRDAETSSDDMAAPVPQGSKQEVKSKAMSAPMYDADVTLQFLKSAMFYFLTDRDNQSGHLKAIQSILNFSDKEKQKIDQVFHGIY</sequence>
<evidence type="ECO:0000256" key="3">
    <source>
        <dbReference type="SAM" id="Phobius"/>
    </source>
</evidence>
<dbReference type="Pfam" id="PF01465">
    <property type="entry name" value="GRIP"/>
    <property type="match status" value="1"/>
</dbReference>
<feature type="transmembrane region" description="Helical" evidence="3">
    <location>
        <begin position="491"/>
        <end position="512"/>
    </location>
</feature>
<dbReference type="Proteomes" id="UP000678499">
    <property type="component" value="Unassembled WGS sequence"/>
</dbReference>
<dbReference type="InterPro" id="IPR000237">
    <property type="entry name" value="GRIP_dom"/>
</dbReference>
<keyword evidence="3" id="KW-1133">Transmembrane helix</keyword>
<dbReference type="PROSITE" id="PS50913">
    <property type="entry name" value="GRIP"/>
    <property type="match status" value="1"/>
</dbReference>
<evidence type="ECO:0000313" key="6">
    <source>
        <dbReference type="Proteomes" id="UP000678499"/>
    </source>
</evidence>
<dbReference type="EMBL" id="CAJPEX010000545">
    <property type="protein sequence ID" value="CAG0916222.1"/>
    <property type="molecule type" value="Genomic_DNA"/>
</dbReference>
<evidence type="ECO:0000259" key="4">
    <source>
        <dbReference type="PROSITE" id="PS50913"/>
    </source>
</evidence>
<organism evidence="5">
    <name type="scientific">Notodromas monacha</name>
    <dbReference type="NCBI Taxonomy" id="399045"/>
    <lineage>
        <taxon>Eukaryota</taxon>
        <taxon>Metazoa</taxon>
        <taxon>Ecdysozoa</taxon>
        <taxon>Arthropoda</taxon>
        <taxon>Crustacea</taxon>
        <taxon>Oligostraca</taxon>
        <taxon>Ostracoda</taxon>
        <taxon>Podocopa</taxon>
        <taxon>Podocopida</taxon>
        <taxon>Cypridocopina</taxon>
        <taxon>Cypridoidea</taxon>
        <taxon>Cyprididae</taxon>
        <taxon>Notodromas</taxon>
    </lineage>
</organism>
<feature type="region of interest" description="Disordered" evidence="2">
    <location>
        <begin position="253"/>
        <end position="284"/>
    </location>
</feature>
<accession>A0A7R9BIM8</accession>
<feature type="domain" description="GRIP" evidence="4">
    <location>
        <begin position="579"/>
        <end position="627"/>
    </location>
</feature>
<keyword evidence="6" id="KW-1185">Reference proteome</keyword>
<feature type="compositionally biased region" description="Basic residues" evidence="2">
    <location>
        <begin position="268"/>
        <end position="282"/>
    </location>
</feature>
<proteinExistence type="predicted"/>
<evidence type="ECO:0000313" key="5">
    <source>
        <dbReference type="EMBL" id="CAD7276070.1"/>
    </source>
</evidence>
<keyword evidence="1" id="KW-0175">Coiled coil</keyword>
<reference evidence="5" key="1">
    <citation type="submission" date="2020-11" db="EMBL/GenBank/DDBJ databases">
        <authorList>
            <person name="Tran Van P."/>
        </authorList>
    </citation>
    <scope>NUCLEOTIDE SEQUENCE</scope>
</reference>
<evidence type="ECO:0000256" key="2">
    <source>
        <dbReference type="SAM" id="MobiDB-lite"/>
    </source>
</evidence>
<keyword evidence="3" id="KW-0812">Transmembrane</keyword>